<proteinExistence type="predicted"/>
<keyword evidence="2 4" id="KW-0863">Zinc-finger</keyword>
<dbReference type="Pfam" id="PF04434">
    <property type="entry name" value="SWIM"/>
    <property type="match status" value="1"/>
</dbReference>
<dbReference type="InterPro" id="IPR007527">
    <property type="entry name" value="Znf_SWIM"/>
</dbReference>
<evidence type="ECO:0000256" key="3">
    <source>
        <dbReference type="ARBA" id="ARBA00022833"/>
    </source>
</evidence>
<accession>A0A4Q9KQ14</accession>
<dbReference type="PROSITE" id="PS50966">
    <property type="entry name" value="ZF_SWIM"/>
    <property type="match status" value="1"/>
</dbReference>
<dbReference type="GO" id="GO:0008270">
    <property type="term" value="F:zinc ion binding"/>
    <property type="evidence" value="ECO:0007669"/>
    <property type="project" value="UniProtKB-KW"/>
</dbReference>
<protein>
    <recommendedName>
        <fullName evidence="6">SWIM-type domain-containing protein</fullName>
    </recommendedName>
</protein>
<dbReference type="VEuPathDB" id="MicrosporidiaDB:CWI39_3563p0010"/>
<dbReference type="EMBL" id="PIXR01003563">
    <property type="protein sequence ID" value="TBT96604.1"/>
    <property type="molecule type" value="Genomic_DNA"/>
</dbReference>
<feature type="non-terminal residue" evidence="7">
    <location>
        <position position="1"/>
    </location>
</feature>
<name>A0A4Q9KQ14_9MICR</name>
<gene>
    <name evidence="7" type="ORF">CWI39_3563p0010</name>
</gene>
<dbReference type="Proteomes" id="UP000293045">
    <property type="component" value="Unassembled WGS sequence"/>
</dbReference>
<evidence type="ECO:0000256" key="2">
    <source>
        <dbReference type="ARBA" id="ARBA00022771"/>
    </source>
</evidence>
<comment type="caution">
    <text evidence="7">The sequence shown here is derived from an EMBL/GenBank/DDBJ whole genome shotgun (WGS) entry which is preliminary data.</text>
</comment>
<dbReference type="VEuPathDB" id="MicrosporidiaDB:CWI36_2779p0010"/>
<evidence type="ECO:0000256" key="4">
    <source>
        <dbReference type="PROSITE-ProRule" id="PRU00325"/>
    </source>
</evidence>
<evidence type="ECO:0000256" key="5">
    <source>
        <dbReference type="SAM" id="MobiDB-lite"/>
    </source>
</evidence>
<evidence type="ECO:0000259" key="6">
    <source>
        <dbReference type="PROSITE" id="PS50966"/>
    </source>
</evidence>
<evidence type="ECO:0000313" key="8">
    <source>
        <dbReference type="Proteomes" id="UP000293045"/>
    </source>
</evidence>
<evidence type="ECO:0000256" key="1">
    <source>
        <dbReference type="ARBA" id="ARBA00022723"/>
    </source>
</evidence>
<dbReference type="SMART" id="SM00575">
    <property type="entry name" value="ZnF_PMZ"/>
    <property type="match status" value="1"/>
</dbReference>
<dbReference type="AlphaFoldDB" id="A0A4Q9KQ14"/>
<keyword evidence="1" id="KW-0479">Metal-binding</keyword>
<organism evidence="7 8">
    <name type="scientific">Hamiltosporidium magnivora</name>
    <dbReference type="NCBI Taxonomy" id="148818"/>
    <lineage>
        <taxon>Eukaryota</taxon>
        <taxon>Fungi</taxon>
        <taxon>Fungi incertae sedis</taxon>
        <taxon>Microsporidia</taxon>
        <taxon>Dubosqiidae</taxon>
        <taxon>Hamiltosporidium</taxon>
    </lineage>
</organism>
<evidence type="ECO:0000313" key="7">
    <source>
        <dbReference type="EMBL" id="TBT96604.1"/>
    </source>
</evidence>
<feature type="domain" description="SWIM-type" evidence="6">
    <location>
        <begin position="100"/>
        <end position="132"/>
    </location>
</feature>
<dbReference type="InterPro" id="IPR006564">
    <property type="entry name" value="Znf_PMZ"/>
</dbReference>
<sequence length="219" mass="25046">KQQGVNDSTIKQHLPNNNTNKQQGVSNKSNIVCEQDPLNNLSIPYNNKENMNNPYNDKENINNNNSSINNPYNIKENIIIPNIINNTDFKGKVYDNGNVYIVNLKECTCSCGKYQLLLIPCYHAIYFIRSIGDNVLRHISCFYSEEFNRMVGYDIIPVVNEVVKVPCDKVYFNRKPGRPKRVRVEYILIGKQGDQRGLGLSKGVLVIDNYTNVYKGVSY</sequence>
<feature type="region of interest" description="Disordered" evidence="5">
    <location>
        <begin position="1"/>
        <end position="26"/>
    </location>
</feature>
<keyword evidence="3" id="KW-0862">Zinc</keyword>
<reference evidence="7 8" key="1">
    <citation type="submission" date="2017-12" db="EMBL/GenBank/DDBJ databases">
        <authorList>
            <person name="Pombert J.-F."/>
            <person name="Haag K.L."/>
            <person name="Ebert D."/>
        </authorList>
    </citation>
    <scope>NUCLEOTIDE SEQUENCE [LARGE SCALE GENOMIC DNA]</scope>
    <source>
        <strain evidence="7">IL-BN-2</strain>
    </source>
</reference>